<reference evidence="1 2" key="1">
    <citation type="submission" date="2018-09" db="EMBL/GenBank/DDBJ databases">
        <title>Metagenome Assembled Genomes from an Advanced Water Purification Facility.</title>
        <authorList>
            <person name="Stamps B.W."/>
            <person name="Spear J.R."/>
        </authorList>
    </citation>
    <scope>NUCLEOTIDE SEQUENCE [LARGE SCALE GENOMIC DNA]</scope>
    <source>
        <strain evidence="1">Bin_29_2</strain>
    </source>
</reference>
<dbReference type="SUPFAM" id="SSF56801">
    <property type="entry name" value="Acetyl-CoA synthetase-like"/>
    <property type="match status" value="1"/>
</dbReference>
<dbReference type="NCBIfam" id="TIGR03089">
    <property type="entry name" value="TIGR03089 family protein"/>
    <property type="match status" value="1"/>
</dbReference>
<dbReference type="Proteomes" id="UP000321797">
    <property type="component" value="Unassembled WGS sequence"/>
</dbReference>
<dbReference type="InterPro" id="IPR017523">
    <property type="entry name" value="Rv3268"/>
</dbReference>
<dbReference type="Gene3D" id="3.40.50.12780">
    <property type="entry name" value="N-terminal domain of ligase-like"/>
    <property type="match status" value="1"/>
</dbReference>
<name>A0A5C7Y9X8_9MYCO</name>
<accession>A0A5C7Y9X8</accession>
<gene>
    <name evidence="1" type="ORF">E6Q54_05655</name>
</gene>
<proteinExistence type="predicted"/>
<sequence length="251" mass="26408">MTQLGTNVAAVTNLSSAILDPILRADPVGPRITHYDDATGERIELSAATLANWAAKTGNLLRDELGAGPGSRVAVLLPAHWQTAAVLFGVWWIGAEVLLDAPDGDADVALCTADRLDQGDAAVADRGGEVVVLSLDPFGRPAPDLPVGVTDYATSVRVHGDQLVAERHPGPALAAASADDVLARCRSFAAATGLTPSDRVWSDRGWETPAELIEHMLSVFAVGASLVQVANPDPDLQERRRASEKVTRTLD</sequence>
<dbReference type="InterPro" id="IPR042099">
    <property type="entry name" value="ANL_N_sf"/>
</dbReference>
<protein>
    <submittedName>
        <fullName evidence="1">TIGR03089 family protein</fullName>
    </submittedName>
</protein>
<comment type="caution">
    <text evidence="1">The sequence shown here is derived from an EMBL/GenBank/DDBJ whole genome shotgun (WGS) entry which is preliminary data.</text>
</comment>
<dbReference type="AlphaFoldDB" id="A0A5C7Y9X8"/>
<dbReference type="EMBL" id="SSGD01000026">
    <property type="protein sequence ID" value="TXI58353.1"/>
    <property type="molecule type" value="Genomic_DNA"/>
</dbReference>
<evidence type="ECO:0000313" key="1">
    <source>
        <dbReference type="EMBL" id="TXI58353.1"/>
    </source>
</evidence>
<evidence type="ECO:0000313" key="2">
    <source>
        <dbReference type="Proteomes" id="UP000321797"/>
    </source>
</evidence>
<organism evidence="1 2">
    <name type="scientific">Mycolicibacter arupensis</name>
    <dbReference type="NCBI Taxonomy" id="342002"/>
    <lineage>
        <taxon>Bacteria</taxon>
        <taxon>Bacillati</taxon>
        <taxon>Actinomycetota</taxon>
        <taxon>Actinomycetes</taxon>
        <taxon>Mycobacteriales</taxon>
        <taxon>Mycobacteriaceae</taxon>
        <taxon>Mycolicibacter</taxon>
    </lineage>
</organism>